<reference evidence="5" key="1">
    <citation type="journal article" date="2023" name="Int. J. Syst. Evol. Microbiol.">
        <title>Mesoterricola silvestris gen. nov., sp. nov., Mesoterricola sediminis sp. nov., Geothrix oryzae sp. nov., Geothrix edaphica sp. nov., Geothrix rubra sp. nov., and Geothrix limicola sp. nov., six novel members of Acidobacteriota isolated from soils.</title>
        <authorList>
            <person name="Itoh H."/>
            <person name="Sugisawa Y."/>
            <person name="Mise K."/>
            <person name="Xu Z."/>
            <person name="Kuniyasu M."/>
            <person name="Ushijima N."/>
            <person name="Kawano K."/>
            <person name="Kobayashi E."/>
            <person name="Shiratori Y."/>
            <person name="Masuda Y."/>
            <person name="Senoo K."/>
        </authorList>
    </citation>
    <scope>NUCLEOTIDE SEQUENCE [LARGE SCALE GENOMIC DNA]</scope>
    <source>
        <strain evidence="5">W79</strain>
    </source>
</reference>
<dbReference type="Proteomes" id="UP001238179">
    <property type="component" value="Chromosome"/>
</dbReference>
<dbReference type="SUPFAM" id="SSF51735">
    <property type="entry name" value="NAD(P)-binding Rossmann-fold domains"/>
    <property type="match status" value="2"/>
</dbReference>
<sequence length="649" mass="69948">MWGIDCIPKPGPSSALSWGRLHKAPWVRRGGKLLLDAGLAVLAWALAEAAGEQVEPFPGSLVFFVSLALAVNLARQLTAQHYRLMGLRDAKAILYADLVLILASLAFCALRQEGPVAGEGVFLGASLLCGVLWFLARILVGTLVGYRPGDTPFTERALIVGAGRAGLRLCQEVREHPKVRFQVVGFVDDAPDKQGVRIEGVPVLGATGQLRELVRDRGISVVILGPASAPGPRARELCREVQALGVKVRTVPGILDFVGERPWRAQGREVAIEELLRREPVVLDASAIRRALEGRVSLITGAGGSIGSELARRVAACGPSRVVLLGRGENSLWEIEGDLARRFPGLPVEVALCDVRDPARLRQVFEAWRPRAVFHAAAHKHVPYLERHPEEAVINNILGTRNVLEAALAAGTAIFVNVSTDKAVNPVNALGVSKRIGEHLVTLAAGHAPAGTRFVSVRFGNVLGSRGSVIPLFREQIARGGPITVTHPDMVRYFMTIPEAVQLALQAGILGETAKVFALDMGAPVRIMDLAQDMARLSGYSAGVDIDIKITGARPGEKLFEELFSDVEDRKADIHAKVFEAVQDRPDPELLERGLRALEAASALPEGERQRRILVWFRRLVPAYTPSPEGLGRWLEAPRAAAASGAARP</sequence>
<keyword evidence="2" id="KW-1133">Transmembrane helix</keyword>
<proteinExistence type="inferred from homology"/>
<keyword evidence="2" id="KW-0472">Membrane</keyword>
<dbReference type="Gene3D" id="3.40.50.720">
    <property type="entry name" value="NAD(P)-binding Rossmann-like Domain"/>
    <property type="match status" value="2"/>
</dbReference>
<dbReference type="EMBL" id="AP027080">
    <property type="protein sequence ID" value="BDU71214.1"/>
    <property type="molecule type" value="Genomic_DNA"/>
</dbReference>
<dbReference type="KEGG" id="msil:METEAL_03880"/>
<evidence type="ECO:0000313" key="4">
    <source>
        <dbReference type="EMBL" id="BDU71214.1"/>
    </source>
</evidence>
<feature type="domain" description="Polysaccharide biosynthesis protein CapD-like" evidence="3">
    <location>
        <begin position="298"/>
        <end position="581"/>
    </location>
</feature>
<keyword evidence="2" id="KW-0812">Transmembrane</keyword>
<keyword evidence="5" id="KW-1185">Reference proteome</keyword>
<name>A0AA48GHS3_9BACT</name>
<feature type="transmembrane region" description="Helical" evidence="2">
    <location>
        <begin position="94"/>
        <end position="112"/>
    </location>
</feature>
<comment type="similarity">
    <text evidence="1">Belongs to the polysaccharide synthase family.</text>
</comment>
<evidence type="ECO:0000259" key="3">
    <source>
        <dbReference type="Pfam" id="PF02719"/>
    </source>
</evidence>
<dbReference type="InterPro" id="IPR036291">
    <property type="entry name" value="NAD(P)-bd_dom_sf"/>
</dbReference>
<protein>
    <recommendedName>
        <fullName evidence="3">Polysaccharide biosynthesis protein CapD-like domain-containing protein</fullName>
    </recommendedName>
</protein>
<accession>A0AA48GHS3</accession>
<dbReference type="AlphaFoldDB" id="A0AA48GHS3"/>
<gene>
    <name evidence="4" type="ORF">METEAL_03880</name>
</gene>
<feature type="transmembrane region" description="Helical" evidence="2">
    <location>
        <begin position="124"/>
        <end position="146"/>
    </location>
</feature>
<dbReference type="InterPro" id="IPR003869">
    <property type="entry name" value="Polysac_CapD-like"/>
</dbReference>
<evidence type="ECO:0000313" key="5">
    <source>
        <dbReference type="Proteomes" id="UP001238179"/>
    </source>
</evidence>
<evidence type="ECO:0000256" key="2">
    <source>
        <dbReference type="SAM" id="Phobius"/>
    </source>
</evidence>
<organism evidence="4 5">
    <name type="scientific">Mesoterricola silvestris</name>
    <dbReference type="NCBI Taxonomy" id="2927979"/>
    <lineage>
        <taxon>Bacteria</taxon>
        <taxon>Pseudomonadati</taxon>
        <taxon>Acidobacteriota</taxon>
        <taxon>Holophagae</taxon>
        <taxon>Holophagales</taxon>
        <taxon>Holophagaceae</taxon>
        <taxon>Mesoterricola</taxon>
    </lineage>
</organism>
<dbReference type="CDD" id="cd05237">
    <property type="entry name" value="UDP_invert_4-6DH_SDR_e"/>
    <property type="match status" value="1"/>
</dbReference>
<dbReference type="InterPro" id="IPR051203">
    <property type="entry name" value="Polysaccharide_Synthase-Rel"/>
</dbReference>
<dbReference type="PANTHER" id="PTHR43318">
    <property type="entry name" value="UDP-N-ACETYLGLUCOSAMINE 4,6-DEHYDRATASE"/>
    <property type="match status" value="1"/>
</dbReference>
<evidence type="ECO:0000256" key="1">
    <source>
        <dbReference type="ARBA" id="ARBA00007430"/>
    </source>
</evidence>
<dbReference type="PANTHER" id="PTHR43318:SF1">
    <property type="entry name" value="POLYSACCHARIDE BIOSYNTHESIS PROTEIN EPSC-RELATED"/>
    <property type="match status" value="1"/>
</dbReference>
<dbReference type="RefSeq" id="WP_316414099.1">
    <property type="nucleotide sequence ID" value="NZ_AP027080.1"/>
</dbReference>
<dbReference type="Pfam" id="PF02719">
    <property type="entry name" value="Polysacc_synt_2"/>
    <property type="match status" value="1"/>
</dbReference>
<dbReference type="Pfam" id="PF13727">
    <property type="entry name" value="CoA_binding_3"/>
    <property type="match status" value="1"/>
</dbReference>